<sequence length="178" mass="20506">MAELFLTGIGIISIMATWKFIWLPTVLDSTRDTLFDLRDRQLRRYFLSKKIGLEHPVYIALRGLLNGHLRNTTSLSLSQCAYMQTHIQKHPALAEQRIAEINEQFKVDDPDLQKFVDEIRFKSSVAMLTHMVDSSPISIVIANFYLFITIARHIPRRAIFVTKPAVKARSFMEVRAMA</sequence>
<keyword evidence="2" id="KW-1185">Reference proteome</keyword>
<dbReference type="Proteomes" id="UP000481037">
    <property type="component" value="Unassembled WGS sequence"/>
</dbReference>
<dbReference type="EMBL" id="WKJM01000008">
    <property type="protein sequence ID" value="MRX08610.1"/>
    <property type="molecule type" value="Genomic_DNA"/>
</dbReference>
<name>A0A6L5QG53_9BURK</name>
<reference evidence="1 2" key="1">
    <citation type="submission" date="2019-11" db="EMBL/GenBank/DDBJ databases">
        <title>Novel species isolated from a subtropical stream in China.</title>
        <authorList>
            <person name="Lu H."/>
        </authorList>
    </citation>
    <scope>NUCLEOTIDE SEQUENCE [LARGE SCALE GENOMIC DNA]</scope>
    <source>
        <strain evidence="1 2">FT25W</strain>
    </source>
</reference>
<proteinExistence type="predicted"/>
<dbReference type="AlphaFoldDB" id="A0A6L5QG53"/>
<accession>A0A6L5QG53</accession>
<evidence type="ECO:0000313" key="2">
    <source>
        <dbReference type="Proteomes" id="UP000481037"/>
    </source>
</evidence>
<gene>
    <name evidence="1" type="ORF">GJ697_12240</name>
</gene>
<organism evidence="1 2">
    <name type="scientific">Duganella alba</name>
    <dbReference type="NCBI Taxonomy" id="2666081"/>
    <lineage>
        <taxon>Bacteria</taxon>
        <taxon>Pseudomonadati</taxon>
        <taxon>Pseudomonadota</taxon>
        <taxon>Betaproteobacteria</taxon>
        <taxon>Burkholderiales</taxon>
        <taxon>Oxalobacteraceae</taxon>
        <taxon>Telluria group</taxon>
        <taxon>Duganella</taxon>
    </lineage>
</organism>
<comment type="caution">
    <text evidence="1">The sequence shown here is derived from an EMBL/GenBank/DDBJ whole genome shotgun (WGS) entry which is preliminary data.</text>
</comment>
<dbReference type="RefSeq" id="WP_154370155.1">
    <property type="nucleotide sequence ID" value="NZ_WKJM01000008.1"/>
</dbReference>
<evidence type="ECO:0000313" key="1">
    <source>
        <dbReference type="EMBL" id="MRX08610.1"/>
    </source>
</evidence>
<protein>
    <submittedName>
        <fullName evidence="1">Uncharacterized protein</fullName>
    </submittedName>
</protein>